<accession>A0A7W3P5Y8</accession>
<dbReference type="Proteomes" id="UP000523079">
    <property type="component" value="Unassembled WGS sequence"/>
</dbReference>
<dbReference type="AlphaFoldDB" id="A0A7W3P5Y8"/>
<reference evidence="4 5" key="1">
    <citation type="submission" date="2020-07" db="EMBL/GenBank/DDBJ databases">
        <title>Sequencing the genomes of 1000 actinobacteria strains.</title>
        <authorList>
            <person name="Klenk H.-P."/>
        </authorList>
    </citation>
    <scope>NUCLEOTIDE SEQUENCE [LARGE SCALE GENOMIC DNA]</scope>
    <source>
        <strain evidence="4 5">DSM 100723</strain>
    </source>
</reference>
<evidence type="ECO:0000256" key="3">
    <source>
        <dbReference type="ARBA" id="ARBA00022777"/>
    </source>
</evidence>
<dbReference type="EMBL" id="JACGWT010000003">
    <property type="protein sequence ID" value="MBA8794398.1"/>
    <property type="molecule type" value="Genomic_DNA"/>
</dbReference>
<dbReference type="InterPro" id="IPR018193">
    <property type="entry name" value="Glyc_kinase_flavodox-like_fold"/>
</dbReference>
<sequence length="351" mass="35314">MRVVVAPDSVGPLSAADAGRAIADGWPLPREVVVPLGESGAGFAQAAGDLLGGERRTVDDHLVVRTADRLVLGSRAVPVAPAAPIPEHGSSAALGRALRECLDRADHSEPPSEVVIDLAGPDVHDGGAGLLAELGATADVDLRAGVAGLAGLTRVNLSAARARLAGRTLVAVTDAAGCGRSLLGLRGITAARGREAGQDAALLLDLDARLQRWAGLLGLDDRPGAGAAGGVGAAVLALGGRLTTGPGWGAGASDLASRMRGADLVVTGCSRYDFATRGGGVVAEVARLAADALAPCVVLAGEVMVGRREMRTMGVEAAYPVFEADPVADFRAPGAADLAALAARVARSWRW</sequence>
<dbReference type="RefSeq" id="WP_182559983.1">
    <property type="nucleotide sequence ID" value="NZ_JACGWT010000003.1"/>
</dbReference>
<dbReference type="SUPFAM" id="SSF110738">
    <property type="entry name" value="Glycerate kinase I"/>
    <property type="match status" value="1"/>
</dbReference>
<dbReference type="InterPro" id="IPR036129">
    <property type="entry name" value="Glycerate_kinase_sf"/>
</dbReference>
<dbReference type="EC" id="2.7.1.31" evidence="4"/>
<evidence type="ECO:0000256" key="2">
    <source>
        <dbReference type="ARBA" id="ARBA00022679"/>
    </source>
</evidence>
<organism evidence="4 5">
    <name type="scientific">Microlunatus kandeliicorticis</name>
    <dbReference type="NCBI Taxonomy" id="1759536"/>
    <lineage>
        <taxon>Bacteria</taxon>
        <taxon>Bacillati</taxon>
        <taxon>Actinomycetota</taxon>
        <taxon>Actinomycetes</taxon>
        <taxon>Propionibacteriales</taxon>
        <taxon>Propionibacteriaceae</taxon>
        <taxon>Microlunatus</taxon>
    </lineage>
</organism>
<dbReference type="InterPro" id="IPR018197">
    <property type="entry name" value="Glycerate_kinase_RE-like"/>
</dbReference>
<name>A0A7W3P5Y8_9ACTN</name>
<dbReference type="Gene3D" id="3.90.1510.10">
    <property type="entry name" value="Glycerate kinase, domain 2"/>
    <property type="match status" value="1"/>
</dbReference>
<dbReference type="Pfam" id="PF02595">
    <property type="entry name" value="Gly_kinase"/>
    <property type="match status" value="1"/>
</dbReference>
<evidence type="ECO:0000256" key="1">
    <source>
        <dbReference type="ARBA" id="ARBA00006284"/>
    </source>
</evidence>
<evidence type="ECO:0000313" key="5">
    <source>
        <dbReference type="Proteomes" id="UP000523079"/>
    </source>
</evidence>
<protein>
    <submittedName>
        <fullName evidence="4">Glycerate kinase</fullName>
        <ecNumber evidence="4">2.7.1.31</ecNumber>
    </submittedName>
</protein>
<evidence type="ECO:0000313" key="4">
    <source>
        <dbReference type="EMBL" id="MBA8794398.1"/>
    </source>
</evidence>
<keyword evidence="5" id="KW-1185">Reference proteome</keyword>
<dbReference type="InterPro" id="IPR004381">
    <property type="entry name" value="Glycerate_kinase"/>
</dbReference>
<dbReference type="PANTHER" id="PTHR21599">
    <property type="entry name" value="GLYCERATE KINASE"/>
    <property type="match status" value="1"/>
</dbReference>
<gene>
    <name evidence="4" type="ORF">FHX74_002017</name>
</gene>
<dbReference type="GO" id="GO:0031388">
    <property type="term" value="P:organic acid phosphorylation"/>
    <property type="evidence" value="ECO:0007669"/>
    <property type="project" value="InterPro"/>
</dbReference>
<comment type="similarity">
    <text evidence="1">Belongs to the glycerate kinase type-1 family.</text>
</comment>
<keyword evidence="2 4" id="KW-0808">Transferase</keyword>
<dbReference type="GO" id="GO:0008887">
    <property type="term" value="F:glycerate kinase activity"/>
    <property type="evidence" value="ECO:0007669"/>
    <property type="project" value="UniProtKB-EC"/>
</dbReference>
<dbReference type="Gene3D" id="3.40.50.10350">
    <property type="entry name" value="Glycerate kinase, domain 1"/>
    <property type="match status" value="1"/>
</dbReference>
<comment type="caution">
    <text evidence="4">The sequence shown here is derived from an EMBL/GenBank/DDBJ whole genome shotgun (WGS) entry which is preliminary data.</text>
</comment>
<proteinExistence type="inferred from homology"/>
<keyword evidence="3 4" id="KW-0418">Kinase</keyword>
<dbReference type="PANTHER" id="PTHR21599:SF0">
    <property type="entry name" value="GLYCERATE KINASE"/>
    <property type="match status" value="1"/>
</dbReference>